<feature type="chain" id="PRO_5003176647" evidence="1">
    <location>
        <begin position="19"/>
        <end position="344"/>
    </location>
</feature>
<dbReference type="PRINTS" id="PR00722">
    <property type="entry name" value="CHYMOTRYPSIN"/>
</dbReference>
<dbReference type="GO" id="GO:0004252">
    <property type="term" value="F:serine-type endopeptidase activity"/>
    <property type="evidence" value="ECO:0007669"/>
    <property type="project" value="InterPro"/>
</dbReference>
<accession>E3MDA4</accession>
<dbReference type="GO" id="GO:0099503">
    <property type="term" value="C:secretory vesicle"/>
    <property type="evidence" value="ECO:0007669"/>
    <property type="project" value="EnsemblMetazoa"/>
</dbReference>
<dbReference type="MEROPS" id="S01.B74"/>
<keyword evidence="4" id="KW-1185">Reference proteome</keyword>
<gene>
    <name evidence="3" type="primary">Cre-try-5</name>
    <name evidence="3" type="ORF">CRE_19678</name>
</gene>
<dbReference type="GO" id="GO:0006508">
    <property type="term" value="P:proteolysis"/>
    <property type="evidence" value="ECO:0007669"/>
    <property type="project" value="InterPro"/>
</dbReference>
<name>E3MDA4_CAERE</name>
<dbReference type="Gene3D" id="2.40.10.10">
    <property type="entry name" value="Trypsin-like serine proteases"/>
    <property type="match status" value="2"/>
</dbReference>
<keyword evidence="1" id="KW-0732">Signal</keyword>
<dbReference type="HOGENOM" id="CLU_006842_7_6_1"/>
<dbReference type="PANTHER" id="PTHR24260">
    <property type="match status" value="1"/>
</dbReference>
<proteinExistence type="predicted"/>
<dbReference type="InterPro" id="IPR009003">
    <property type="entry name" value="Peptidase_S1_PA"/>
</dbReference>
<dbReference type="PANTHER" id="PTHR24260:SF141">
    <property type="entry name" value="TRYPSIN-LIKE PROTEASE TRY-5"/>
    <property type="match status" value="1"/>
</dbReference>
<dbReference type="eggNOG" id="KOG3627">
    <property type="taxonomic scope" value="Eukaryota"/>
</dbReference>
<sequence length="344" mass="37849">MNLIGVVLLLFQCSCIASTDIKLKYYNPEICGRQSTYTSFVLTDDAGNTGNPTHLAPWAVQIRVKARGGDYEVICGGTLITSRHVLTAAHCFQKHFGAKKEGDDESSMSGRYCEENQRFTDTEILTRTMVTVGAMCTRKAEKYGCVNEKQNGKTLKVSRFAIGDFYKTHCEQGGDIVILELEKSVEDVEGANYACLPFAPETEIKEGVNVTSFGWGSDPGKGFDNAAFPMIQILNLAPETLETCEENWGTSIPSDSFCTAEEEDKNVCSVGQNRRRSLITDFQGDSGGGLTFHQTDSSREFLIAIVSYGSDCVQLIGGSEPRSQINTDVRKHQKFIVDFVNGKK</sequence>
<feature type="signal peptide" evidence="1">
    <location>
        <begin position="1"/>
        <end position="18"/>
    </location>
</feature>
<dbReference type="FunCoup" id="E3MDA4">
    <property type="interactions" value="1"/>
</dbReference>
<evidence type="ECO:0000259" key="2">
    <source>
        <dbReference type="PROSITE" id="PS50240"/>
    </source>
</evidence>
<dbReference type="STRING" id="31234.E3MDA4"/>
<dbReference type="SMART" id="SM00020">
    <property type="entry name" value="Tryp_SPc"/>
    <property type="match status" value="1"/>
</dbReference>
<dbReference type="GO" id="GO:0007286">
    <property type="term" value="P:spermatid development"/>
    <property type="evidence" value="ECO:0007669"/>
    <property type="project" value="EnsemblMetazoa"/>
</dbReference>
<reference evidence="3" key="1">
    <citation type="submission" date="2007-07" db="EMBL/GenBank/DDBJ databases">
        <title>PCAP assembly of the Caenorhabditis remanei genome.</title>
        <authorList>
            <consortium name="The Caenorhabditis remanei Sequencing Consortium"/>
            <person name="Wilson R.K."/>
        </authorList>
    </citation>
    <scope>NUCLEOTIDE SEQUENCE [LARGE SCALE GENOMIC DNA]</scope>
    <source>
        <strain evidence="3">PB4641</strain>
    </source>
</reference>
<evidence type="ECO:0000313" key="4">
    <source>
        <dbReference type="Proteomes" id="UP000008281"/>
    </source>
</evidence>
<feature type="domain" description="Peptidase S1" evidence="2">
    <location>
        <begin position="30"/>
        <end position="344"/>
    </location>
</feature>
<dbReference type="SUPFAM" id="SSF50494">
    <property type="entry name" value="Trypsin-like serine proteases"/>
    <property type="match status" value="1"/>
</dbReference>
<dbReference type="GO" id="GO:0005615">
    <property type="term" value="C:extracellular space"/>
    <property type="evidence" value="ECO:0007669"/>
    <property type="project" value="EnsemblMetazoa"/>
</dbReference>
<protein>
    <submittedName>
        <fullName evidence="3">CRE-TRY-5 protein</fullName>
    </submittedName>
</protein>
<dbReference type="InterPro" id="IPR043504">
    <property type="entry name" value="Peptidase_S1_PA_chymotrypsin"/>
</dbReference>
<dbReference type="EMBL" id="DS268436">
    <property type="protein sequence ID" value="EFO98886.1"/>
    <property type="molecule type" value="Genomic_DNA"/>
</dbReference>
<evidence type="ECO:0000256" key="1">
    <source>
        <dbReference type="SAM" id="SignalP"/>
    </source>
</evidence>
<evidence type="ECO:0000313" key="3">
    <source>
        <dbReference type="EMBL" id="EFO98886.1"/>
    </source>
</evidence>
<dbReference type="PROSITE" id="PS00134">
    <property type="entry name" value="TRYPSIN_HIS"/>
    <property type="match status" value="1"/>
</dbReference>
<dbReference type="InterPro" id="IPR001314">
    <property type="entry name" value="Peptidase_S1A"/>
</dbReference>
<dbReference type="Proteomes" id="UP000008281">
    <property type="component" value="Unassembled WGS sequence"/>
</dbReference>
<dbReference type="InterPro" id="IPR051333">
    <property type="entry name" value="CLIP_Serine_Protease"/>
</dbReference>
<dbReference type="PROSITE" id="PS50240">
    <property type="entry name" value="TRYPSIN_DOM"/>
    <property type="match status" value="1"/>
</dbReference>
<dbReference type="OMA" id="PTHLAPW"/>
<dbReference type="AlphaFoldDB" id="E3MDA4"/>
<dbReference type="InterPro" id="IPR001254">
    <property type="entry name" value="Trypsin_dom"/>
</dbReference>
<dbReference type="Pfam" id="PF00089">
    <property type="entry name" value="Trypsin"/>
    <property type="match status" value="2"/>
</dbReference>
<dbReference type="InParanoid" id="E3MDA4"/>
<dbReference type="OrthoDB" id="6353231at2759"/>
<organism evidence="4">
    <name type="scientific">Caenorhabditis remanei</name>
    <name type="common">Caenorhabditis vulgaris</name>
    <dbReference type="NCBI Taxonomy" id="31234"/>
    <lineage>
        <taxon>Eukaryota</taxon>
        <taxon>Metazoa</taxon>
        <taxon>Ecdysozoa</taxon>
        <taxon>Nematoda</taxon>
        <taxon>Chromadorea</taxon>
        <taxon>Rhabditida</taxon>
        <taxon>Rhabditina</taxon>
        <taxon>Rhabditomorpha</taxon>
        <taxon>Rhabditoidea</taxon>
        <taxon>Rhabditidae</taxon>
        <taxon>Peloderinae</taxon>
        <taxon>Caenorhabditis</taxon>
    </lineage>
</organism>
<dbReference type="InterPro" id="IPR018114">
    <property type="entry name" value="TRYPSIN_HIS"/>
</dbReference>